<reference evidence="1" key="2">
    <citation type="submission" date="2021-08" db="EMBL/GenBank/DDBJ databases">
        <authorList>
            <person name="Tani A."/>
            <person name="Ola A."/>
            <person name="Ogura Y."/>
            <person name="Katsura K."/>
            <person name="Hayashi T."/>
        </authorList>
    </citation>
    <scope>NUCLEOTIDE SEQUENCE</scope>
    <source>
        <strain evidence="1">DSM 16372</strain>
    </source>
</reference>
<accession>A0AAV4ZS54</accession>
<proteinExistence type="predicted"/>
<dbReference type="RefSeq" id="WP_238230964.1">
    <property type="nucleotide sequence ID" value="NZ_BPQO01000021.1"/>
</dbReference>
<dbReference type="Proteomes" id="UP001055247">
    <property type="component" value="Unassembled WGS sequence"/>
</dbReference>
<reference evidence="1" key="1">
    <citation type="journal article" date="2016" name="Front. Microbiol.">
        <title>Genome Sequence of the Piezophilic, Mesophilic Sulfate-Reducing Bacterium Desulfovibrio indicus J2T.</title>
        <authorList>
            <person name="Cao J."/>
            <person name="Maignien L."/>
            <person name="Shao Z."/>
            <person name="Alain K."/>
            <person name="Jebbar M."/>
        </authorList>
    </citation>
    <scope>NUCLEOTIDE SEQUENCE</scope>
    <source>
        <strain evidence="1">DSM 16372</strain>
    </source>
</reference>
<gene>
    <name evidence="1" type="ORF">BHAOGJBA_4291</name>
</gene>
<protein>
    <submittedName>
        <fullName evidence="1">Uncharacterized protein</fullName>
    </submittedName>
</protein>
<keyword evidence="2" id="KW-1185">Reference proteome</keyword>
<dbReference type="AlphaFoldDB" id="A0AAV4ZS54"/>
<organism evidence="1 2">
    <name type="scientific">Methylobacterium hispanicum</name>
    <dbReference type="NCBI Taxonomy" id="270350"/>
    <lineage>
        <taxon>Bacteria</taxon>
        <taxon>Pseudomonadati</taxon>
        <taxon>Pseudomonadota</taxon>
        <taxon>Alphaproteobacteria</taxon>
        <taxon>Hyphomicrobiales</taxon>
        <taxon>Methylobacteriaceae</taxon>
        <taxon>Methylobacterium</taxon>
    </lineage>
</organism>
<dbReference type="EMBL" id="BPQO01000021">
    <property type="protein sequence ID" value="GJD90749.1"/>
    <property type="molecule type" value="Genomic_DNA"/>
</dbReference>
<evidence type="ECO:0000313" key="2">
    <source>
        <dbReference type="Proteomes" id="UP001055247"/>
    </source>
</evidence>
<name>A0AAV4ZS54_9HYPH</name>
<comment type="caution">
    <text evidence="1">The sequence shown here is derived from an EMBL/GenBank/DDBJ whole genome shotgun (WGS) entry which is preliminary data.</text>
</comment>
<sequence length="174" mass="19008">MSPGAHPIRRGALTADVGDASNFALAAFRQAITDWDPSGTFAAGMRAMCEGFEYGPLPPEDRAPLAALILCAEQALARAAVPLLLTERTFGNVQARLADLLRLWAEPREVQVSWHPEFAPGFRAMVRMLANEVENVSLQITAYRGLPEVRRAIDAFTTEQQDGFHADVPGPTRH</sequence>
<evidence type="ECO:0000313" key="1">
    <source>
        <dbReference type="EMBL" id="GJD90749.1"/>
    </source>
</evidence>